<keyword evidence="3" id="KW-1185">Reference proteome</keyword>
<organism evidence="2 3">
    <name type="scientific">Friedmanniella luteola</name>
    <dbReference type="NCBI Taxonomy" id="546871"/>
    <lineage>
        <taxon>Bacteria</taxon>
        <taxon>Bacillati</taxon>
        <taxon>Actinomycetota</taxon>
        <taxon>Actinomycetes</taxon>
        <taxon>Propionibacteriales</taxon>
        <taxon>Nocardioidaceae</taxon>
        <taxon>Friedmanniella</taxon>
    </lineage>
</organism>
<dbReference type="Gene3D" id="1.20.120.450">
    <property type="entry name" value="dinb family like domain"/>
    <property type="match status" value="1"/>
</dbReference>
<sequence length="202" mass="22265">MDSDTVWQHIDAERSWLADLLEALPSTGWEHPSLCDHWTVRDVAAHLALAQTRVRDLLWPAVRAGLRYDRLVRDTALRSPLTHEEIVAALRSFVGSRRRVAFITDLEPLIDILVHNQDISLPLGIDHPMPPAAAAAAADRVLSTPRPLRRWAPPHDGRLVATDLDWAYGTGRDVLAPMQAHLLTLTGRQATPAGSTTLRGAG</sequence>
<dbReference type="GO" id="GO:0046872">
    <property type="term" value="F:metal ion binding"/>
    <property type="evidence" value="ECO:0007669"/>
    <property type="project" value="InterPro"/>
</dbReference>
<dbReference type="SUPFAM" id="SSF109854">
    <property type="entry name" value="DinB/YfiT-like putative metalloenzymes"/>
    <property type="match status" value="1"/>
</dbReference>
<dbReference type="Pfam" id="PF11716">
    <property type="entry name" value="MDMPI_N"/>
    <property type="match status" value="1"/>
</dbReference>
<feature type="domain" description="Mycothiol-dependent maleylpyruvate isomerase metal-binding" evidence="1">
    <location>
        <begin position="12"/>
        <end position="98"/>
    </location>
</feature>
<dbReference type="STRING" id="546871.SAMN04488543_1951"/>
<dbReference type="AlphaFoldDB" id="A0A1H1T5R2"/>
<accession>A0A1H1T5R2</accession>
<reference evidence="2 3" key="1">
    <citation type="submission" date="2016-10" db="EMBL/GenBank/DDBJ databases">
        <authorList>
            <person name="de Groot N.N."/>
        </authorList>
    </citation>
    <scope>NUCLEOTIDE SEQUENCE [LARGE SCALE GENOMIC DNA]</scope>
    <source>
        <strain evidence="2 3">DSM 21741</strain>
    </source>
</reference>
<evidence type="ECO:0000313" key="2">
    <source>
        <dbReference type="EMBL" id="SDS55575.1"/>
    </source>
</evidence>
<dbReference type="RefSeq" id="WP_091412473.1">
    <property type="nucleotide sequence ID" value="NZ_LT629749.1"/>
</dbReference>
<dbReference type="InterPro" id="IPR034660">
    <property type="entry name" value="DinB/YfiT-like"/>
</dbReference>
<dbReference type="OrthoDB" id="5178565at2"/>
<dbReference type="InterPro" id="IPR024344">
    <property type="entry name" value="MDMPI_metal-binding"/>
</dbReference>
<proteinExistence type="predicted"/>
<dbReference type="Proteomes" id="UP000199092">
    <property type="component" value="Chromosome I"/>
</dbReference>
<name>A0A1H1T5R2_9ACTN</name>
<dbReference type="InterPro" id="IPR017517">
    <property type="entry name" value="Maleyloyr_isom"/>
</dbReference>
<dbReference type="EMBL" id="LT629749">
    <property type="protein sequence ID" value="SDS55575.1"/>
    <property type="molecule type" value="Genomic_DNA"/>
</dbReference>
<protein>
    <submittedName>
        <fullName evidence="2">TIGR03083 family protein</fullName>
    </submittedName>
</protein>
<gene>
    <name evidence="2" type="ORF">SAMN04488543_1951</name>
</gene>
<evidence type="ECO:0000259" key="1">
    <source>
        <dbReference type="Pfam" id="PF11716"/>
    </source>
</evidence>
<evidence type="ECO:0000313" key="3">
    <source>
        <dbReference type="Proteomes" id="UP000199092"/>
    </source>
</evidence>
<dbReference type="NCBIfam" id="TIGR03083">
    <property type="entry name" value="maleylpyruvate isomerase family mycothiol-dependent enzyme"/>
    <property type="match status" value="1"/>
</dbReference>